<comment type="caution">
    <text evidence="2">The sequence shown here is derived from an EMBL/GenBank/DDBJ whole genome shotgun (WGS) entry which is preliminary data.</text>
</comment>
<dbReference type="SMART" id="SM00386">
    <property type="entry name" value="HAT"/>
    <property type="match status" value="4"/>
</dbReference>
<name>A0AAW2RA36_9LAMI</name>
<evidence type="ECO:0000313" key="2">
    <source>
        <dbReference type="EMBL" id="KAL0376828.1"/>
    </source>
</evidence>
<reference evidence="2" key="2">
    <citation type="journal article" date="2024" name="Plant">
        <title>Genomic evolution and insights into agronomic trait innovations of Sesamum species.</title>
        <authorList>
            <person name="Miao H."/>
            <person name="Wang L."/>
            <person name="Qu L."/>
            <person name="Liu H."/>
            <person name="Sun Y."/>
            <person name="Le M."/>
            <person name="Wang Q."/>
            <person name="Wei S."/>
            <person name="Zheng Y."/>
            <person name="Lin W."/>
            <person name="Duan Y."/>
            <person name="Cao H."/>
            <person name="Xiong S."/>
            <person name="Wang X."/>
            <person name="Wei L."/>
            <person name="Li C."/>
            <person name="Ma Q."/>
            <person name="Ju M."/>
            <person name="Zhao R."/>
            <person name="Li G."/>
            <person name="Mu C."/>
            <person name="Tian Q."/>
            <person name="Mei H."/>
            <person name="Zhang T."/>
            <person name="Gao T."/>
            <person name="Zhang H."/>
        </authorList>
    </citation>
    <scope>NUCLEOTIDE SEQUENCE</scope>
    <source>
        <strain evidence="2">KEN8</strain>
    </source>
</reference>
<proteinExistence type="predicted"/>
<accession>A0AAW2RA36</accession>
<feature type="region of interest" description="Disordered" evidence="1">
    <location>
        <begin position="1"/>
        <end position="32"/>
    </location>
</feature>
<dbReference type="Gene3D" id="1.25.40.10">
    <property type="entry name" value="Tetratricopeptide repeat domain"/>
    <property type="match status" value="2"/>
</dbReference>
<dbReference type="PANTHER" id="PTHR26312">
    <property type="entry name" value="TETRATRICOPEPTIDE REPEAT PROTEIN 5"/>
    <property type="match status" value="1"/>
</dbReference>
<dbReference type="Pfam" id="PF13432">
    <property type="entry name" value="TPR_16"/>
    <property type="match status" value="1"/>
</dbReference>
<dbReference type="InterPro" id="IPR003107">
    <property type="entry name" value="HAT"/>
</dbReference>
<reference evidence="2" key="1">
    <citation type="submission" date="2020-06" db="EMBL/GenBank/DDBJ databases">
        <authorList>
            <person name="Li T."/>
            <person name="Hu X."/>
            <person name="Zhang T."/>
            <person name="Song X."/>
            <person name="Zhang H."/>
            <person name="Dai N."/>
            <person name="Sheng W."/>
            <person name="Hou X."/>
            <person name="Wei L."/>
        </authorList>
    </citation>
    <scope>NUCLEOTIDE SEQUENCE</scope>
    <source>
        <strain evidence="2">KEN8</strain>
        <tissue evidence="2">Leaf</tissue>
    </source>
</reference>
<dbReference type="EMBL" id="JACGWM010000004">
    <property type="protein sequence ID" value="KAL0376828.1"/>
    <property type="molecule type" value="Genomic_DNA"/>
</dbReference>
<protein>
    <submittedName>
        <fullName evidence="2">Uncharacterized protein</fullName>
    </submittedName>
</protein>
<organism evidence="2">
    <name type="scientific">Sesamum calycinum</name>
    <dbReference type="NCBI Taxonomy" id="2727403"/>
    <lineage>
        <taxon>Eukaryota</taxon>
        <taxon>Viridiplantae</taxon>
        <taxon>Streptophyta</taxon>
        <taxon>Embryophyta</taxon>
        <taxon>Tracheophyta</taxon>
        <taxon>Spermatophyta</taxon>
        <taxon>Magnoliopsida</taxon>
        <taxon>eudicotyledons</taxon>
        <taxon>Gunneridae</taxon>
        <taxon>Pentapetalae</taxon>
        <taxon>asterids</taxon>
        <taxon>lamiids</taxon>
        <taxon>Lamiales</taxon>
        <taxon>Pedaliaceae</taxon>
        <taxon>Sesamum</taxon>
    </lineage>
</organism>
<dbReference type="AlphaFoldDB" id="A0AAW2RA36"/>
<dbReference type="SUPFAM" id="SSF48452">
    <property type="entry name" value="TPR-like"/>
    <property type="match status" value="2"/>
</dbReference>
<dbReference type="InterPro" id="IPR011990">
    <property type="entry name" value="TPR-like_helical_dom_sf"/>
</dbReference>
<evidence type="ECO:0000256" key="1">
    <source>
        <dbReference type="SAM" id="MobiDB-lite"/>
    </source>
</evidence>
<gene>
    <name evidence="2" type="ORF">Scaly_0800400</name>
</gene>
<sequence>MPRATPVAHTSRRRRHRPHSATASPSPSLGDGVALAFPGRRRRALRCRRPGVITFTSFKQGINKFDQMLLRSSSAPVARSLFSDSPSLDLDTNISSNGRLPKAREHRTAKVSFCHGLQHLSSFSCNSSPVYPSNSCLPEFSPKHRAIGRITFRRAQSDSNLEGLGGFYSSRIMMSESMCNYQKSTLHTEPSFSIYSDDDKFEGEAEKEDLIKEKLMDSKGKLVRSATIGDSIEAQFSFGRNSIGMIVEDENEEVDEEEEEEQEEKERPLNRFKDLKVEVEGKSMSPNIDLATGAGGIKHGIGGNGVEVGRPVSDHSNDLDKHYSKMVLEDPSNPLVLRNYAQYLESKRDFSGAEVYYFRATRADPNDGEILSRYAQLVWELHGDQARASDYFERAAKAAPEDSNVLAAYANFLWEIGNEEEEHSSNAQVDENAVLVDLSAKDFKEEKRPSSPPLHLAMGLGIGRMGFGYGINQDYIISHPDERTTLEEYYKRVVDENPCNPLFLRNYAHFLHQSKGDLQGAEEYYSRAILADPSDGQALSLYADIVWQRHHDKDRAVAYFERAAQATPEDSNVLASYAKFLWEIEDEEDAIEEAQNRMPVGQGAATAANA</sequence>
<feature type="compositionally biased region" description="Basic residues" evidence="1">
    <location>
        <begin position="10"/>
        <end position="19"/>
    </location>
</feature>
<dbReference type="GO" id="GO:0006396">
    <property type="term" value="P:RNA processing"/>
    <property type="evidence" value="ECO:0007669"/>
    <property type="project" value="InterPro"/>
</dbReference>
<dbReference type="PANTHER" id="PTHR26312:SF221">
    <property type="entry name" value="OS04G0510600 PROTEIN"/>
    <property type="match status" value="1"/>
</dbReference>